<dbReference type="Gene3D" id="3.30.565.10">
    <property type="entry name" value="Histidine kinase-like ATPase, C-terminal domain"/>
    <property type="match status" value="1"/>
</dbReference>
<name>A0ABT5VMP8_9BACI</name>
<accession>A0ABT5VMP8</accession>
<evidence type="ECO:0000313" key="2">
    <source>
        <dbReference type="EMBL" id="MDE5415544.1"/>
    </source>
</evidence>
<sequence>MNILKHKDQFFLFSLEVKSDILNAMDFVKRLALGLGFNRKEALHLQLVVEELCTNAFDHTDRCSMKVLKIEKVEDQKGITLTLYTEGELYSLNPPKETDNKGPRGRGLKLILSLVDFAEVKAEGSFIKTQLMKKRSQKH</sequence>
<protein>
    <submittedName>
        <fullName evidence="2">ATP-binding protein</fullName>
    </submittedName>
</protein>
<reference evidence="2" key="1">
    <citation type="submission" date="2024-05" db="EMBL/GenBank/DDBJ databases">
        <title>Alkalihalobacillus sp. strain MEB203 novel alkaliphilic bacterium from Lonar Lake, India.</title>
        <authorList>
            <person name="Joshi A."/>
            <person name="Thite S."/>
            <person name="Mengade P."/>
        </authorList>
    </citation>
    <scope>NUCLEOTIDE SEQUENCE</scope>
    <source>
        <strain evidence="2">MEB 203</strain>
    </source>
</reference>
<keyword evidence="3" id="KW-1185">Reference proteome</keyword>
<comment type="caution">
    <text evidence="2">The sequence shown here is derived from an EMBL/GenBank/DDBJ whole genome shotgun (WGS) entry which is preliminary data.</text>
</comment>
<keyword evidence="2" id="KW-0067">ATP-binding</keyword>
<dbReference type="EMBL" id="JAOTPO010000017">
    <property type="protein sequence ID" value="MDE5415544.1"/>
    <property type="molecule type" value="Genomic_DNA"/>
</dbReference>
<dbReference type="InterPro" id="IPR036890">
    <property type="entry name" value="HATPase_C_sf"/>
</dbReference>
<evidence type="ECO:0000259" key="1">
    <source>
        <dbReference type="Pfam" id="PF13581"/>
    </source>
</evidence>
<dbReference type="Proteomes" id="UP001148125">
    <property type="component" value="Unassembled WGS sequence"/>
</dbReference>
<dbReference type="GO" id="GO:0005524">
    <property type="term" value="F:ATP binding"/>
    <property type="evidence" value="ECO:0007669"/>
    <property type="project" value="UniProtKB-KW"/>
</dbReference>
<gene>
    <name evidence="2" type="ORF">N7Z68_19545</name>
</gene>
<keyword evidence="2" id="KW-0547">Nucleotide-binding</keyword>
<proteinExistence type="predicted"/>
<evidence type="ECO:0000313" key="3">
    <source>
        <dbReference type="Proteomes" id="UP001148125"/>
    </source>
</evidence>
<dbReference type="InterPro" id="IPR003594">
    <property type="entry name" value="HATPase_dom"/>
</dbReference>
<organism evidence="2 3">
    <name type="scientific">Alkalihalobacterium chitinilyticum</name>
    <dbReference type="NCBI Taxonomy" id="2980103"/>
    <lineage>
        <taxon>Bacteria</taxon>
        <taxon>Bacillati</taxon>
        <taxon>Bacillota</taxon>
        <taxon>Bacilli</taxon>
        <taxon>Bacillales</taxon>
        <taxon>Bacillaceae</taxon>
        <taxon>Alkalihalobacterium</taxon>
    </lineage>
</organism>
<dbReference type="CDD" id="cd16936">
    <property type="entry name" value="HATPase_RsbW-like"/>
    <property type="match status" value="1"/>
</dbReference>
<dbReference type="SUPFAM" id="SSF55874">
    <property type="entry name" value="ATPase domain of HSP90 chaperone/DNA topoisomerase II/histidine kinase"/>
    <property type="match status" value="1"/>
</dbReference>
<feature type="domain" description="Histidine kinase/HSP90-like ATPase" evidence="1">
    <location>
        <begin position="23"/>
        <end position="124"/>
    </location>
</feature>
<dbReference type="Pfam" id="PF13581">
    <property type="entry name" value="HATPase_c_2"/>
    <property type="match status" value="1"/>
</dbReference>